<protein>
    <submittedName>
        <fullName evidence="3">Putative signal transduction response regulator, receiver domain</fullName>
    </submittedName>
</protein>
<dbReference type="GO" id="GO:0000160">
    <property type="term" value="P:phosphorelay signal transduction system"/>
    <property type="evidence" value="ECO:0007669"/>
    <property type="project" value="InterPro"/>
</dbReference>
<dbReference type="Proteomes" id="UP000027093">
    <property type="component" value="Chromosome"/>
</dbReference>
<dbReference type="EMBL" id="CP007536">
    <property type="protein sequence ID" value="AIC14313.1"/>
    <property type="molecule type" value="Genomic_DNA"/>
</dbReference>
<dbReference type="AlphaFoldDB" id="A0A060HFD6"/>
<organism evidence="3 4">
    <name type="scientific">Nitrososphaera viennensis EN76</name>
    <dbReference type="NCBI Taxonomy" id="926571"/>
    <lineage>
        <taxon>Archaea</taxon>
        <taxon>Nitrososphaerota</taxon>
        <taxon>Nitrososphaeria</taxon>
        <taxon>Nitrososphaerales</taxon>
        <taxon>Nitrososphaeraceae</taxon>
        <taxon>Nitrososphaera</taxon>
    </lineage>
</organism>
<dbReference type="PANTHER" id="PTHR44591">
    <property type="entry name" value="STRESS RESPONSE REGULATOR PROTEIN 1"/>
    <property type="match status" value="1"/>
</dbReference>
<evidence type="ECO:0000313" key="3">
    <source>
        <dbReference type="EMBL" id="AIC14313.1"/>
    </source>
</evidence>
<dbReference type="PANTHER" id="PTHR44591:SF3">
    <property type="entry name" value="RESPONSE REGULATORY DOMAIN-CONTAINING PROTEIN"/>
    <property type="match status" value="1"/>
</dbReference>
<dbReference type="SMART" id="SM00448">
    <property type="entry name" value="REC"/>
    <property type="match status" value="1"/>
</dbReference>
<evidence type="ECO:0000313" key="4">
    <source>
        <dbReference type="Proteomes" id="UP000027093"/>
    </source>
</evidence>
<dbReference type="SUPFAM" id="SSF52172">
    <property type="entry name" value="CheY-like"/>
    <property type="match status" value="1"/>
</dbReference>
<dbReference type="KEGG" id="nvn:NVIE_0132"/>
<dbReference type="InterPro" id="IPR011006">
    <property type="entry name" value="CheY-like_superfamily"/>
</dbReference>
<proteinExistence type="predicted"/>
<dbReference type="InterPro" id="IPR050595">
    <property type="entry name" value="Bact_response_regulator"/>
</dbReference>
<sequence>MFLKSRLNLFSTSNTETDYTSRCKTILAENKQLDLVMVTDKYANIMAKAARQLPQSSIRQLSPEDIVKTALRTNIAKGAFNVNSPTTGITSNIHVQYNAMDIIMYPLENDLTLIAIGIIDPGAIPDIYSSVGRHFPTKLKKAIIVDDEEDIRSSIREVLKKRGFDVETAESGPACVKAIENAKRNGTEYGMAVMDIRMPGMDGFEVYKNIHPISPNTKVIFITAFEYTQEEIAKKVQNDSIKVLRKPFTRADLLQLITDETNPTPKE</sequence>
<dbReference type="CDD" id="cd00156">
    <property type="entry name" value="REC"/>
    <property type="match status" value="1"/>
</dbReference>
<reference evidence="3 4" key="1">
    <citation type="journal article" date="2014" name="Int. J. Syst. Evol. Microbiol.">
        <title>Nitrososphaera viennensis gen. nov., sp. nov., an aerobic and mesophilic, ammonia-oxidizing archaeon from soil and a member of the archaeal phylum Thaumarchaeota.</title>
        <authorList>
            <person name="Stieglmeier M."/>
            <person name="Klingl A."/>
            <person name="Alves R.J."/>
            <person name="Rittmann S.K."/>
            <person name="Melcher M."/>
            <person name="Leisch N."/>
            <person name="Schleper C."/>
        </authorList>
    </citation>
    <scope>NUCLEOTIDE SEQUENCE [LARGE SCALE GENOMIC DNA]</scope>
    <source>
        <strain evidence="3">EN76</strain>
    </source>
</reference>
<name>A0A060HFD6_9ARCH</name>
<keyword evidence="1" id="KW-0597">Phosphoprotein</keyword>
<keyword evidence="4" id="KW-1185">Reference proteome</keyword>
<dbReference type="InterPro" id="IPR001789">
    <property type="entry name" value="Sig_transdc_resp-reg_receiver"/>
</dbReference>
<dbReference type="Gene3D" id="3.40.50.2300">
    <property type="match status" value="1"/>
</dbReference>
<accession>A0A060HFD6</accession>
<evidence type="ECO:0000259" key="2">
    <source>
        <dbReference type="PROSITE" id="PS50110"/>
    </source>
</evidence>
<dbReference type="Pfam" id="PF00072">
    <property type="entry name" value="Response_reg"/>
    <property type="match status" value="1"/>
</dbReference>
<evidence type="ECO:0000256" key="1">
    <source>
        <dbReference type="ARBA" id="ARBA00022553"/>
    </source>
</evidence>
<dbReference type="HOGENOM" id="CLU_1040581_0_0_2"/>
<dbReference type="PROSITE" id="PS50110">
    <property type="entry name" value="RESPONSE_REGULATORY"/>
    <property type="match status" value="1"/>
</dbReference>
<feature type="domain" description="Response regulatory" evidence="2">
    <location>
        <begin position="141"/>
        <end position="261"/>
    </location>
</feature>
<gene>
    <name evidence="3" type="ORF">NVIE_0132</name>
</gene>
<dbReference type="STRING" id="926571.NVIE_0132"/>